<dbReference type="SUPFAM" id="SSF47203">
    <property type="entry name" value="Acyl-CoA dehydrogenase C-terminal domain-like"/>
    <property type="match status" value="1"/>
</dbReference>
<dbReference type="Gene3D" id="2.40.110.10">
    <property type="entry name" value="Butyryl-CoA Dehydrogenase, subunit A, domain 2"/>
    <property type="match status" value="1"/>
</dbReference>
<evidence type="ECO:0000256" key="5">
    <source>
        <dbReference type="ARBA" id="ARBA00023002"/>
    </source>
</evidence>
<dbReference type="Gene3D" id="1.10.540.10">
    <property type="entry name" value="Acyl-CoA dehydrogenase/oxidase, N-terminal domain"/>
    <property type="match status" value="1"/>
</dbReference>
<dbReference type="InterPro" id="IPR009075">
    <property type="entry name" value="AcylCo_DH/oxidase_C"/>
</dbReference>
<name>A0A8J3SH97_9ACTN</name>
<dbReference type="InterPro" id="IPR013786">
    <property type="entry name" value="AcylCoA_DH/ox_N"/>
</dbReference>
<dbReference type="Proteomes" id="UP000619788">
    <property type="component" value="Unassembled WGS sequence"/>
</dbReference>
<evidence type="ECO:0000256" key="1">
    <source>
        <dbReference type="ARBA" id="ARBA00001974"/>
    </source>
</evidence>
<dbReference type="InterPro" id="IPR009100">
    <property type="entry name" value="AcylCoA_DH/oxidase_NM_dom_sf"/>
</dbReference>
<dbReference type="SUPFAM" id="SSF56645">
    <property type="entry name" value="Acyl-CoA dehydrogenase NM domain-like"/>
    <property type="match status" value="1"/>
</dbReference>
<comment type="cofactor">
    <cofactor evidence="1">
        <name>FAD</name>
        <dbReference type="ChEBI" id="CHEBI:57692"/>
    </cofactor>
</comment>
<dbReference type="InterPro" id="IPR037069">
    <property type="entry name" value="AcylCoA_DH/ox_N_sf"/>
</dbReference>
<dbReference type="InterPro" id="IPR036250">
    <property type="entry name" value="AcylCo_DH-like_C"/>
</dbReference>
<reference evidence="9 10" key="1">
    <citation type="submission" date="2021-01" db="EMBL/GenBank/DDBJ databases">
        <title>Whole genome shotgun sequence of Planobispora siamensis NBRC 107568.</title>
        <authorList>
            <person name="Komaki H."/>
            <person name="Tamura T."/>
        </authorList>
    </citation>
    <scope>NUCLEOTIDE SEQUENCE [LARGE SCALE GENOMIC DNA]</scope>
    <source>
        <strain evidence="9 10">NBRC 107568</strain>
    </source>
</reference>
<proteinExistence type="inferred from homology"/>
<dbReference type="Pfam" id="PF02771">
    <property type="entry name" value="Acyl-CoA_dh_N"/>
    <property type="match status" value="1"/>
</dbReference>
<keyword evidence="10" id="KW-1185">Reference proteome</keyword>
<evidence type="ECO:0000259" key="8">
    <source>
        <dbReference type="Pfam" id="PF02771"/>
    </source>
</evidence>
<dbReference type="Gene3D" id="1.20.140.10">
    <property type="entry name" value="Butyryl-CoA Dehydrogenase, subunit A, domain 3"/>
    <property type="match status" value="1"/>
</dbReference>
<evidence type="ECO:0000256" key="6">
    <source>
        <dbReference type="SAM" id="MobiDB-lite"/>
    </source>
</evidence>
<evidence type="ECO:0000256" key="4">
    <source>
        <dbReference type="ARBA" id="ARBA00022827"/>
    </source>
</evidence>
<dbReference type="RefSeq" id="WP_204064757.1">
    <property type="nucleotide sequence ID" value="NZ_BOOJ01000027.1"/>
</dbReference>
<feature type="region of interest" description="Disordered" evidence="6">
    <location>
        <begin position="170"/>
        <end position="193"/>
    </location>
</feature>
<feature type="domain" description="Acyl-CoA dehydrogenase/oxidase C-terminal" evidence="7">
    <location>
        <begin position="256"/>
        <end position="385"/>
    </location>
</feature>
<organism evidence="9 10">
    <name type="scientific">Planobispora siamensis</name>
    <dbReference type="NCBI Taxonomy" id="936338"/>
    <lineage>
        <taxon>Bacteria</taxon>
        <taxon>Bacillati</taxon>
        <taxon>Actinomycetota</taxon>
        <taxon>Actinomycetes</taxon>
        <taxon>Streptosporangiales</taxon>
        <taxon>Streptosporangiaceae</taxon>
        <taxon>Planobispora</taxon>
    </lineage>
</organism>
<evidence type="ECO:0000313" key="9">
    <source>
        <dbReference type="EMBL" id="GIH92556.1"/>
    </source>
</evidence>
<evidence type="ECO:0000256" key="3">
    <source>
        <dbReference type="ARBA" id="ARBA00022630"/>
    </source>
</evidence>
<comment type="similarity">
    <text evidence="2">Belongs to the acyl-CoA dehydrogenase family.</text>
</comment>
<keyword evidence="5" id="KW-0560">Oxidoreductase</keyword>
<protein>
    <submittedName>
        <fullName evidence="9">Acyl-CoA dehydrogenase</fullName>
    </submittedName>
</protein>
<dbReference type="PANTHER" id="PTHR43884:SF20">
    <property type="entry name" value="ACYL-COA DEHYDROGENASE FADE28"/>
    <property type="match status" value="1"/>
</dbReference>
<sequence>MDFNLDETQDDLRELAAKVLDRETTTARLDAHDKSGAPYDAGLWGALAQAGLLGACLPEEAGGAGLGPMELAVILRESGRHVAPVPLLQSLVTAMTVARYGSGEQREALAPLAAGETLLASAPKAPGRDLGAAPAVTARRGSDGGWVLEGRTGTVPYGAEASSVLVPAVTQTGPDGAGGGTGGTRNADGTGGQPGAGGGIGLFLIPRGAAAVTTVPLSTGEPGAVLTLEDVPGEPVGAADGEAFRGLCRLVTAGAVATVSGVLAGALALTTEHLRTRRQFDRALAEFQAVTMQVADVYIAGRALDVAVWSGVWRLAEGLVEEAEADLAVAALTAADSAVQALYTCQHLHGGLGVDVSYPLHRYFAWGKHHAHLLGGVEARLDTIGALV</sequence>
<keyword evidence="4" id="KW-0274">FAD</keyword>
<dbReference type="InterPro" id="IPR046373">
    <property type="entry name" value="Acyl-CoA_Oxase/DH_mid-dom_sf"/>
</dbReference>
<gene>
    <name evidence="9" type="ORF">Psi01_31860</name>
</gene>
<feature type="compositionally biased region" description="Gly residues" evidence="6">
    <location>
        <begin position="175"/>
        <end position="193"/>
    </location>
</feature>
<evidence type="ECO:0000313" key="10">
    <source>
        <dbReference type="Proteomes" id="UP000619788"/>
    </source>
</evidence>
<keyword evidence="3" id="KW-0285">Flavoprotein</keyword>
<feature type="domain" description="Acyl-CoA dehydrogenase/oxidase N-terminal" evidence="8">
    <location>
        <begin position="7"/>
        <end position="116"/>
    </location>
</feature>
<dbReference type="Pfam" id="PF00441">
    <property type="entry name" value="Acyl-CoA_dh_1"/>
    <property type="match status" value="1"/>
</dbReference>
<dbReference type="PANTHER" id="PTHR43884">
    <property type="entry name" value="ACYL-COA DEHYDROGENASE"/>
    <property type="match status" value="1"/>
</dbReference>
<accession>A0A8J3SH97</accession>
<comment type="caution">
    <text evidence="9">The sequence shown here is derived from an EMBL/GenBank/DDBJ whole genome shotgun (WGS) entry which is preliminary data.</text>
</comment>
<evidence type="ECO:0000259" key="7">
    <source>
        <dbReference type="Pfam" id="PF00441"/>
    </source>
</evidence>
<dbReference type="GO" id="GO:0050660">
    <property type="term" value="F:flavin adenine dinucleotide binding"/>
    <property type="evidence" value="ECO:0007669"/>
    <property type="project" value="InterPro"/>
</dbReference>
<dbReference type="AlphaFoldDB" id="A0A8J3SH97"/>
<dbReference type="GO" id="GO:0003995">
    <property type="term" value="F:acyl-CoA dehydrogenase activity"/>
    <property type="evidence" value="ECO:0007669"/>
    <property type="project" value="TreeGrafter"/>
</dbReference>
<evidence type="ECO:0000256" key="2">
    <source>
        <dbReference type="ARBA" id="ARBA00009347"/>
    </source>
</evidence>
<dbReference type="EMBL" id="BOOJ01000027">
    <property type="protein sequence ID" value="GIH92556.1"/>
    <property type="molecule type" value="Genomic_DNA"/>
</dbReference>